<evidence type="ECO:0000313" key="2">
    <source>
        <dbReference type="EMBL" id="PHZ08701.1"/>
    </source>
</evidence>
<feature type="region of interest" description="Disordered" evidence="1">
    <location>
        <begin position="134"/>
        <end position="169"/>
    </location>
</feature>
<accession>A0A2G4SIX0</accession>
<evidence type="ECO:0000313" key="3">
    <source>
        <dbReference type="Proteomes" id="UP000242254"/>
    </source>
</evidence>
<reference evidence="2 3" key="1">
    <citation type="journal article" date="2016" name="Proc. Natl. Acad. Sci. U.S.A.">
        <title>Lipid metabolic changes in an early divergent fungus govern the establishment of a mutualistic symbiosis with endobacteria.</title>
        <authorList>
            <person name="Lastovetsky O.A."/>
            <person name="Gaspar M.L."/>
            <person name="Mondo S.J."/>
            <person name="LaButti K.M."/>
            <person name="Sandor L."/>
            <person name="Grigoriev I.V."/>
            <person name="Henry S.A."/>
            <person name="Pawlowska T.E."/>
        </authorList>
    </citation>
    <scope>NUCLEOTIDE SEQUENCE [LARGE SCALE GENOMIC DNA]</scope>
    <source>
        <strain evidence="2 3">ATCC 52813</strain>
    </source>
</reference>
<protein>
    <submittedName>
        <fullName evidence="2">Uncharacterized protein</fullName>
    </submittedName>
</protein>
<dbReference type="STRING" id="1340429.A0A2G4SIX0"/>
<dbReference type="AlphaFoldDB" id="A0A2G4SIX0"/>
<dbReference type="Proteomes" id="UP000242254">
    <property type="component" value="Unassembled WGS sequence"/>
</dbReference>
<evidence type="ECO:0000256" key="1">
    <source>
        <dbReference type="SAM" id="MobiDB-lite"/>
    </source>
</evidence>
<feature type="compositionally biased region" description="Basic and acidic residues" evidence="1">
    <location>
        <begin position="144"/>
        <end position="164"/>
    </location>
</feature>
<dbReference type="EMBL" id="KZ303863">
    <property type="protein sequence ID" value="PHZ08701.1"/>
    <property type="molecule type" value="Genomic_DNA"/>
</dbReference>
<feature type="compositionally biased region" description="Basic and acidic residues" evidence="1">
    <location>
        <begin position="7"/>
        <end position="34"/>
    </location>
</feature>
<organism evidence="2 3">
    <name type="scientific">Rhizopus microsporus ATCC 52813</name>
    <dbReference type="NCBI Taxonomy" id="1340429"/>
    <lineage>
        <taxon>Eukaryota</taxon>
        <taxon>Fungi</taxon>
        <taxon>Fungi incertae sedis</taxon>
        <taxon>Mucoromycota</taxon>
        <taxon>Mucoromycotina</taxon>
        <taxon>Mucoromycetes</taxon>
        <taxon>Mucorales</taxon>
        <taxon>Mucorineae</taxon>
        <taxon>Rhizopodaceae</taxon>
        <taxon>Rhizopus</taxon>
    </lineage>
</organism>
<gene>
    <name evidence="2" type="ORF">RHIMIDRAFT_247621</name>
</gene>
<name>A0A2G4SIX0_RHIZD</name>
<feature type="region of interest" description="Disordered" evidence="1">
    <location>
        <begin position="1"/>
        <end position="77"/>
    </location>
</feature>
<sequence>MSTKDNNGQKEDTIQEDSSRFQSVDDQKLKEYNDNSHTPLLSKSLSAQTNSSASSNSRRMRPDNDFAPKKGKRPYPMLRVDQLSVQDIQAILMENYSLRQEIEIMSHQFHVERMNLQRRLRHIMARNQYLEEMRWSSKKRHRQKQESPAEDLKKHLPERRKSFSDVDGLGPVYRDDHPYLVYRDMRPFDDGYYNDDEDEHHEGMIDQDEELDDNDLDDDNMRYYKPLKHHPFPLLHPPPPPPHPNFGPMPPPPPHHIGYPPHHQHPPPQPWMMNDIPYDPPSLYRKRSKSKGRFIPNEDEHHENEESILHMMHQMALGPPPPIPMLPPQSPLVPPMVSLHNNNRRRKSSSYI</sequence>
<dbReference type="GeneID" id="35441417"/>
<proteinExistence type="predicted"/>
<dbReference type="RefSeq" id="XP_023462409.1">
    <property type="nucleotide sequence ID" value="XM_023610427.1"/>
</dbReference>
<feature type="compositionally biased region" description="Low complexity" evidence="1">
    <location>
        <begin position="41"/>
        <end position="57"/>
    </location>
</feature>
<feature type="region of interest" description="Disordered" evidence="1">
    <location>
        <begin position="193"/>
        <end position="214"/>
    </location>
</feature>
<keyword evidence="3" id="KW-1185">Reference proteome</keyword>